<reference evidence="2" key="1">
    <citation type="journal article" date="2017" name="Genome Biol.">
        <title>Comparative genomics reveals high biological diversity and specific adaptations in the industrially and medically important fungal genus Aspergillus.</title>
        <authorList>
            <person name="de Vries R.P."/>
            <person name="Riley R."/>
            <person name="Wiebenga A."/>
            <person name="Aguilar-Osorio G."/>
            <person name="Amillis S."/>
            <person name="Uchima C.A."/>
            <person name="Anderluh G."/>
            <person name="Asadollahi M."/>
            <person name="Askin M."/>
            <person name="Barry K."/>
            <person name="Battaglia E."/>
            <person name="Bayram O."/>
            <person name="Benocci T."/>
            <person name="Braus-Stromeyer S.A."/>
            <person name="Caldana C."/>
            <person name="Canovas D."/>
            <person name="Cerqueira G.C."/>
            <person name="Chen F."/>
            <person name="Chen W."/>
            <person name="Choi C."/>
            <person name="Clum A."/>
            <person name="Dos Santos R.A."/>
            <person name="Damasio A.R."/>
            <person name="Diallinas G."/>
            <person name="Emri T."/>
            <person name="Fekete E."/>
            <person name="Flipphi M."/>
            <person name="Freyberg S."/>
            <person name="Gallo A."/>
            <person name="Gournas C."/>
            <person name="Habgood R."/>
            <person name="Hainaut M."/>
            <person name="Harispe M.L."/>
            <person name="Henrissat B."/>
            <person name="Hilden K.S."/>
            <person name="Hope R."/>
            <person name="Hossain A."/>
            <person name="Karabika E."/>
            <person name="Karaffa L."/>
            <person name="Karanyi Z."/>
            <person name="Krasevec N."/>
            <person name="Kuo A."/>
            <person name="Kusch H."/>
            <person name="LaButti K."/>
            <person name="Lagendijk E.L."/>
            <person name="Lapidus A."/>
            <person name="Levasseur A."/>
            <person name="Lindquist E."/>
            <person name="Lipzen A."/>
            <person name="Logrieco A.F."/>
            <person name="MacCabe A."/>
            <person name="Maekelae M.R."/>
            <person name="Malavazi I."/>
            <person name="Melin P."/>
            <person name="Meyer V."/>
            <person name="Mielnichuk N."/>
            <person name="Miskei M."/>
            <person name="Molnar A.P."/>
            <person name="Mule G."/>
            <person name="Ngan C.Y."/>
            <person name="Orejas M."/>
            <person name="Orosz E."/>
            <person name="Ouedraogo J.P."/>
            <person name="Overkamp K.M."/>
            <person name="Park H.-S."/>
            <person name="Perrone G."/>
            <person name="Piumi F."/>
            <person name="Punt P.J."/>
            <person name="Ram A.F."/>
            <person name="Ramon A."/>
            <person name="Rauscher S."/>
            <person name="Record E."/>
            <person name="Riano-Pachon D.M."/>
            <person name="Robert V."/>
            <person name="Roehrig J."/>
            <person name="Ruller R."/>
            <person name="Salamov A."/>
            <person name="Salih N.S."/>
            <person name="Samson R.A."/>
            <person name="Sandor E."/>
            <person name="Sanguinetti M."/>
            <person name="Schuetze T."/>
            <person name="Sepcic K."/>
            <person name="Shelest E."/>
            <person name="Sherlock G."/>
            <person name="Sophianopoulou V."/>
            <person name="Squina F.M."/>
            <person name="Sun H."/>
            <person name="Susca A."/>
            <person name="Todd R.B."/>
            <person name="Tsang A."/>
            <person name="Unkles S.E."/>
            <person name="van de Wiele N."/>
            <person name="van Rossen-Uffink D."/>
            <person name="Oliveira J.V."/>
            <person name="Vesth T.C."/>
            <person name="Visser J."/>
            <person name="Yu J.-H."/>
            <person name="Zhou M."/>
            <person name="Andersen M.R."/>
            <person name="Archer D.B."/>
            <person name="Baker S.E."/>
            <person name="Benoit I."/>
            <person name="Brakhage A.A."/>
            <person name="Braus G.H."/>
            <person name="Fischer R."/>
            <person name="Frisvad J.C."/>
            <person name="Goldman G.H."/>
            <person name="Houbraken J."/>
            <person name="Oakley B."/>
            <person name="Pocsi I."/>
            <person name="Scazzocchio C."/>
            <person name="Seiboth B."/>
            <person name="vanKuyk P.A."/>
            <person name="Wortman J."/>
            <person name="Dyer P.S."/>
            <person name="Grigoriev I.V."/>
        </authorList>
    </citation>
    <scope>NUCLEOTIDE SEQUENCE [LARGE SCALE GENOMIC DNA]</scope>
    <source>
        <strain evidence="2">ITEM 5010</strain>
    </source>
</reference>
<dbReference type="Proteomes" id="UP000188318">
    <property type="component" value="Unassembled WGS sequence"/>
</dbReference>
<proteinExistence type="predicted"/>
<sequence length="116" mass="13221">MIAYIGKLNYPPYSHDEIFSVIFDTNMLPGEGVAVIHQWTKDASGKSKSNSFAQGTVSKSVILSPGEKEVEFLYNEKETYYYWYKGRQTGAKLILTMYNKKGEEVAKNIELVAVYY</sequence>
<evidence type="ECO:0000313" key="1">
    <source>
        <dbReference type="EMBL" id="OOF94845.1"/>
    </source>
</evidence>
<gene>
    <name evidence="1" type="ORF">ASPCADRAFT_131437</name>
</gene>
<dbReference type="VEuPathDB" id="FungiDB:ASPCADRAFT_131437"/>
<dbReference type="OrthoDB" id="4332097at2759"/>
<organism evidence="1 2">
    <name type="scientific">Aspergillus carbonarius (strain ITEM 5010)</name>
    <dbReference type="NCBI Taxonomy" id="602072"/>
    <lineage>
        <taxon>Eukaryota</taxon>
        <taxon>Fungi</taxon>
        <taxon>Dikarya</taxon>
        <taxon>Ascomycota</taxon>
        <taxon>Pezizomycotina</taxon>
        <taxon>Eurotiomycetes</taxon>
        <taxon>Eurotiomycetidae</taxon>
        <taxon>Eurotiales</taxon>
        <taxon>Aspergillaceae</taxon>
        <taxon>Aspergillus</taxon>
        <taxon>Aspergillus subgen. Circumdati</taxon>
    </lineage>
</organism>
<accession>A0A1R3RK40</accession>
<evidence type="ECO:0000313" key="2">
    <source>
        <dbReference type="Proteomes" id="UP000188318"/>
    </source>
</evidence>
<dbReference type="EMBL" id="KV907501">
    <property type="protein sequence ID" value="OOF94845.1"/>
    <property type="molecule type" value="Genomic_DNA"/>
</dbReference>
<dbReference type="AlphaFoldDB" id="A0A1R3RK40"/>
<dbReference type="OMA" id="HQWTKDA"/>
<protein>
    <submittedName>
        <fullName evidence="1">Uncharacterized protein</fullName>
    </submittedName>
</protein>
<dbReference type="STRING" id="602072.A0A1R3RK40"/>
<keyword evidence="2" id="KW-1185">Reference proteome</keyword>
<name>A0A1R3RK40_ASPC5</name>